<keyword evidence="4" id="KW-1185">Reference proteome</keyword>
<dbReference type="PANTHER" id="PTHR47098:SF2">
    <property type="entry name" value="PROTEIN MAK32"/>
    <property type="match status" value="1"/>
</dbReference>
<name>A0A427XEL4_9TREE</name>
<dbReference type="SUPFAM" id="SSF53613">
    <property type="entry name" value="Ribokinase-like"/>
    <property type="match status" value="1"/>
</dbReference>
<dbReference type="Gene3D" id="3.40.1190.20">
    <property type="match status" value="1"/>
</dbReference>
<dbReference type="GeneID" id="39587854"/>
<feature type="domain" description="Carbohydrate kinase PfkB" evidence="2">
    <location>
        <begin position="328"/>
        <end position="374"/>
    </location>
</feature>
<dbReference type="OrthoDB" id="497927at2759"/>
<sequence length="409" mass="45278">MAVQPRVATLEAFIIDTFSRIEANGHEVPMNKPDQLGGAGTYGIIGSRIFLPPQRLAMIVDYTPETLSREMRDTLEAFGSDMLAFRKRTDGNGTTRAVNRYHGEKRGPTSPSRARKQRPRAAKWEAGRRLQIHWHRRRDVGIVADGRFEYLSPPRLLTPRDLLDVPTFSNPLPSWLHLVSYPERAEQSLSEISSMSADLGTGRSWTPGILWEPEPPCCLPENLNVIARIARQVDVVSPNHTEGLALFGFDVPTETMQLVPLLEWLTRRLVALRPRLAAVVRAGPYGCCYALTSEIPSGSVYNVHSTAPPCVDVHWIPPFWQPGVAGYEGAVVDPTGAGNAFMGGLMAGLDAGKDMREAVIWANVAASFVIEQDGLPRMVNMAGVEVWNGDYPHDRVEALRQRSEARRLG</sequence>
<dbReference type="EMBL" id="RSCE01000016">
    <property type="protein sequence ID" value="RSH77351.1"/>
    <property type="molecule type" value="Genomic_DNA"/>
</dbReference>
<comment type="caution">
    <text evidence="3">The sequence shown here is derived from an EMBL/GenBank/DDBJ whole genome shotgun (WGS) entry which is preliminary data.</text>
</comment>
<dbReference type="InterPro" id="IPR029056">
    <property type="entry name" value="Ribokinase-like"/>
</dbReference>
<evidence type="ECO:0000256" key="1">
    <source>
        <dbReference type="SAM" id="MobiDB-lite"/>
    </source>
</evidence>
<proteinExistence type="predicted"/>
<dbReference type="PANTHER" id="PTHR47098">
    <property type="entry name" value="PROTEIN MAK32"/>
    <property type="match status" value="1"/>
</dbReference>
<protein>
    <recommendedName>
        <fullName evidence="2">Carbohydrate kinase PfkB domain-containing protein</fullName>
    </recommendedName>
</protein>
<organism evidence="3 4">
    <name type="scientific">Apiotrichum porosum</name>
    <dbReference type="NCBI Taxonomy" id="105984"/>
    <lineage>
        <taxon>Eukaryota</taxon>
        <taxon>Fungi</taxon>
        <taxon>Dikarya</taxon>
        <taxon>Basidiomycota</taxon>
        <taxon>Agaricomycotina</taxon>
        <taxon>Tremellomycetes</taxon>
        <taxon>Trichosporonales</taxon>
        <taxon>Trichosporonaceae</taxon>
        <taxon>Apiotrichum</taxon>
    </lineage>
</organism>
<gene>
    <name evidence="3" type="ORF">EHS24_003311</name>
</gene>
<evidence type="ECO:0000313" key="4">
    <source>
        <dbReference type="Proteomes" id="UP000279236"/>
    </source>
</evidence>
<feature type="region of interest" description="Disordered" evidence="1">
    <location>
        <begin position="93"/>
        <end position="120"/>
    </location>
</feature>
<reference evidence="3 4" key="1">
    <citation type="submission" date="2018-11" db="EMBL/GenBank/DDBJ databases">
        <title>Genome sequence of Apiotrichum porosum DSM 27194.</title>
        <authorList>
            <person name="Aliyu H."/>
            <person name="Gorte O."/>
            <person name="Ochsenreither K."/>
        </authorList>
    </citation>
    <scope>NUCLEOTIDE SEQUENCE [LARGE SCALE GENOMIC DNA]</scope>
    <source>
        <strain evidence="3 4">DSM 27194</strain>
    </source>
</reference>
<dbReference type="Pfam" id="PF00294">
    <property type="entry name" value="PfkB"/>
    <property type="match status" value="1"/>
</dbReference>
<evidence type="ECO:0000259" key="2">
    <source>
        <dbReference type="Pfam" id="PF00294"/>
    </source>
</evidence>
<evidence type="ECO:0000313" key="3">
    <source>
        <dbReference type="EMBL" id="RSH77351.1"/>
    </source>
</evidence>
<dbReference type="Proteomes" id="UP000279236">
    <property type="component" value="Unassembled WGS sequence"/>
</dbReference>
<dbReference type="AlphaFoldDB" id="A0A427XEL4"/>
<dbReference type="STRING" id="105984.A0A427XEL4"/>
<dbReference type="InterPro" id="IPR011611">
    <property type="entry name" value="PfkB_dom"/>
</dbReference>
<dbReference type="RefSeq" id="XP_028472498.1">
    <property type="nucleotide sequence ID" value="XM_028619002.1"/>
</dbReference>
<accession>A0A427XEL4</accession>